<dbReference type="AlphaFoldDB" id="A0A6J5TKC7"/>
<evidence type="ECO:0000313" key="1">
    <source>
        <dbReference type="EMBL" id="CAB4263425.1"/>
    </source>
</evidence>
<protein>
    <submittedName>
        <fullName evidence="1">Uncharacterized protein</fullName>
    </submittedName>
</protein>
<dbReference type="EMBL" id="CAEKDK010000001">
    <property type="protein sequence ID" value="CAB4263425.1"/>
    <property type="molecule type" value="Genomic_DNA"/>
</dbReference>
<accession>A0A6J5TKC7</accession>
<sequence>MKQKGFEVLPLFSIVADRHVSKITSMSPRIGKVLAGCRQGYVRRSDSVWACFGKVEEFWKLSFPAAQPLPFGKGAGISLPFGRGCLEENFVLSLPSAQPLSFDKGVLVKNCDDFCVFDKAVAALGKPLPNRVIEEVFSQAPLGLVFVKEAGMFAPCGKGLGSHSRVCYREFSQLLPFGKGLGSHSRVCYREFSQLLPFGKGDWGRNFCVSPQFIEPKESSFRFLSFGKEFTSGLCVGAIPRGRGIGAGFGTS</sequence>
<evidence type="ECO:0000313" key="4">
    <source>
        <dbReference type="Proteomes" id="UP000507245"/>
    </source>
</evidence>
<reference evidence="1 3" key="2">
    <citation type="submission" date="2020-05" db="EMBL/GenBank/DDBJ databases">
        <authorList>
            <person name="Campoy J."/>
            <person name="Schneeberger K."/>
            <person name="Spophaly S."/>
        </authorList>
    </citation>
    <scope>NUCLEOTIDE SEQUENCE [LARGE SCALE GENOMIC DNA]</scope>
    <source>
        <strain evidence="1">PruArmRojPasFocal</strain>
    </source>
</reference>
<reference evidence="4" key="1">
    <citation type="journal article" date="2020" name="Genome Biol.">
        <title>Gamete binning: chromosome-level and haplotype-resolved genome assembly enabled by high-throughput single-cell sequencing of gamete genomes.</title>
        <authorList>
            <person name="Campoy J.A."/>
            <person name="Sun H."/>
            <person name="Goel M."/>
            <person name="Jiao W.-B."/>
            <person name="Folz-Donahue K."/>
            <person name="Wang N."/>
            <person name="Rubio M."/>
            <person name="Liu C."/>
            <person name="Kukat C."/>
            <person name="Ruiz D."/>
            <person name="Huettel B."/>
            <person name="Schneeberger K."/>
        </authorList>
    </citation>
    <scope>NUCLEOTIDE SEQUENCE [LARGE SCALE GENOMIC DNA]</scope>
    <source>
        <strain evidence="4">cv. Rojo Pasion</strain>
    </source>
</reference>
<evidence type="ECO:0000313" key="2">
    <source>
        <dbReference type="EMBL" id="CAB4294030.1"/>
    </source>
</evidence>
<organism evidence="1 3">
    <name type="scientific">Prunus armeniaca</name>
    <name type="common">Apricot</name>
    <name type="synonym">Armeniaca vulgaris</name>
    <dbReference type="NCBI Taxonomy" id="36596"/>
    <lineage>
        <taxon>Eukaryota</taxon>
        <taxon>Viridiplantae</taxon>
        <taxon>Streptophyta</taxon>
        <taxon>Embryophyta</taxon>
        <taxon>Tracheophyta</taxon>
        <taxon>Spermatophyta</taxon>
        <taxon>Magnoliopsida</taxon>
        <taxon>eudicotyledons</taxon>
        <taxon>Gunneridae</taxon>
        <taxon>Pentapetalae</taxon>
        <taxon>rosids</taxon>
        <taxon>fabids</taxon>
        <taxon>Rosales</taxon>
        <taxon>Rosaceae</taxon>
        <taxon>Amygdaloideae</taxon>
        <taxon>Amygdaleae</taxon>
        <taxon>Prunus</taxon>
    </lineage>
</organism>
<dbReference type="Proteomes" id="UP000507245">
    <property type="component" value="Unassembled WGS sequence"/>
</dbReference>
<proteinExistence type="predicted"/>
<dbReference type="EMBL" id="CAEKKB010000001">
    <property type="protein sequence ID" value="CAB4294030.1"/>
    <property type="molecule type" value="Genomic_DNA"/>
</dbReference>
<evidence type="ECO:0000313" key="3">
    <source>
        <dbReference type="Proteomes" id="UP000507222"/>
    </source>
</evidence>
<dbReference type="Proteomes" id="UP000507222">
    <property type="component" value="Unassembled WGS sequence"/>
</dbReference>
<name>A0A6J5TKC7_PRUAR</name>
<keyword evidence="4" id="KW-1185">Reference proteome</keyword>
<gene>
    <name evidence="1" type="ORF">CURHAP_LOCUS3591</name>
    <name evidence="2" type="ORF">ORAREDHAP_LOCUS3660</name>
</gene>